<keyword evidence="4" id="KW-0812">Transmembrane</keyword>
<evidence type="ECO:0000313" key="7">
    <source>
        <dbReference type="EMBL" id="KFZ29817.1"/>
    </source>
</evidence>
<dbReference type="NCBIfam" id="NF008753">
    <property type="entry name" value="PRK11788.1-1"/>
    <property type="match status" value="1"/>
</dbReference>
<keyword evidence="4" id="KW-0997">Cell inner membrane</keyword>
<dbReference type="InterPro" id="IPR051012">
    <property type="entry name" value="CellSynth/LPSAsmb/PSIAsmb"/>
</dbReference>
<evidence type="ECO:0000256" key="5">
    <source>
        <dbReference type="PROSITE-ProRule" id="PRU00339"/>
    </source>
</evidence>
<dbReference type="GO" id="GO:0008653">
    <property type="term" value="P:lipopolysaccharide metabolic process"/>
    <property type="evidence" value="ECO:0007669"/>
    <property type="project" value="InterPro"/>
</dbReference>
<keyword evidence="8" id="KW-1185">Reference proteome</keyword>
<keyword evidence="4" id="KW-0472">Membrane</keyword>
<organism evidence="7 8">
    <name type="scientific">Pseudidiomarina atlantica</name>
    <dbReference type="NCBI Taxonomy" id="1517416"/>
    <lineage>
        <taxon>Bacteria</taxon>
        <taxon>Pseudomonadati</taxon>
        <taxon>Pseudomonadota</taxon>
        <taxon>Gammaproteobacteria</taxon>
        <taxon>Alteromonadales</taxon>
        <taxon>Idiomarinaceae</taxon>
        <taxon>Pseudidiomarina</taxon>
    </lineage>
</organism>
<dbReference type="GO" id="GO:0009898">
    <property type="term" value="C:cytoplasmic side of plasma membrane"/>
    <property type="evidence" value="ECO:0007669"/>
    <property type="project" value="UniProtKB-UniRule"/>
</dbReference>
<dbReference type="SUPFAM" id="SSF81901">
    <property type="entry name" value="HCP-like"/>
    <property type="match status" value="2"/>
</dbReference>
<name>A0A094IRQ6_9GAMM</name>
<dbReference type="Gene3D" id="1.25.40.10">
    <property type="entry name" value="Tetratricopeptide repeat domain"/>
    <property type="match status" value="2"/>
</dbReference>
<feature type="binding site" evidence="4">
    <location>
        <position position="356"/>
    </location>
    <ligand>
        <name>Fe cation</name>
        <dbReference type="ChEBI" id="CHEBI:24875"/>
    </ligand>
</feature>
<dbReference type="InterPro" id="IPR019734">
    <property type="entry name" value="TPR_rpt"/>
</dbReference>
<feature type="binding site" evidence="4">
    <location>
        <position position="353"/>
    </location>
    <ligand>
        <name>Fe cation</name>
        <dbReference type="ChEBI" id="CHEBI:24875"/>
    </ligand>
</feature>
<protein>
    <recommendedName>
        <fullName evidence="4">Lipopolysaccharide assembly protein B</fullName>
    </recommendedName>
</protein>
<keyword evidence="3 4" id="KW-0802">TPR repeat</keyword>
<dbReference type="GO" id="GO:0005506">
    <property type="term" value="F:iron ion binding"/>
    <property type="evidence" value="ECO:0007669"/>
    <property type="project" value="UniProtKB-UniRule"/>
</dbReference>
<keyword evidence="1 4" id="KW-0479">Metal-binding</keyword>
<dbReference type="InterPro" id="IPR041166">
    <property type="entry name" value="Rubredoxin_2"/>
</dbReference>
<dbReference type="NCBIfam" id="NF008756">
    <property type="entry name" value="PRK11788.1-4"/>
    <property type="match status" value="1"/>
</dbReference>
<dbReference type="OrthoDB" id="507476at2"/>
<evidence type="ECO:0000259" key="6">
    <source>
        <dbReference type="Pfam" id="PF18073"/>
    </source>
</evidence>
<dbReference type="AlphaFoldDB" id="A0A094IRQ6"/>
<keyword evidence="4" id="KW-1133">Transmembrane helix</keyword>
<dbReference type="InterPro" id="IPR030865">
    <property type="entry name" value="LapB"/>
</dbReference>
<sequence>MLELLFLLLPVAAAYGWFMGRNSVRNEERREQEEFSKQYVTGLNLLLSDQPDKAVDLFIQLLDVDSDTLETHWALGKLFRRRGEFDRAIKIHQNLTSRPAISEQQRRHAMFELGLDYLAAGIFDRAEEMLLALQTDKEFAEPCQRHLLELYEATHEWDKAIKVALKLARIDANAQPVVAQLYCELASLQDDPTITEKFYQKARKHDPDNIRAALSLGRMWFEQGDYEKAQRILKTIKDADPAFISEALPTLQACYKAQGDEAGFVQYLHQCVSEANSTSAAMLLSEAVAAAGTIEEAERFMQAALLRNPTMKGFHKLMDFHIRAADVGKARDSLLMLQRLVQQQMQQRPKYRCRHCGFAGSTLYWHCPSCRTWGEIKPITGLDGD</sequence>
<evidence type="ECO:0000256" key="4">
    <source>
        <dbReference type="HAMAP-Rule" id="MF_00994"/>
    </source>
</evidence>
<dbReference type="PROSITE" id="PS50005">
    <property type="entry name" value="TPR"/>
    <property type="match status" value="1"/>
</dbReference>
<proteinExistence type="inferred from homology"/>
<evidence type="ECO:0000256" key="1">
    <source>
        <dbReference type="ARBA" id="ARBA00022723"/>
    </source>
</evidence>
<evidence type="ECO:0000256" key="3">
    <source>
        <dbReference type="ARBA" id="ARBA00022803"/>
    </source>
</evidence>
<dbReference type="NCBIfam" id="NF008757">
    <property type="entry name" value="PRK11788.1-5"/>
    <property type="match status" value="1"/>
</dbReference>
<evidence type="ECO:0000313" key="8">
    <source>
        <dbReference type="Proteomes" id="UP000053718"/>
    </source>
</evidence>
<dbReference type="Proteomes" id="UP000053718">
    <property type="component" value="Unassembled WGS sequence"/>
</dbReference>
<feature type="topological domain" description="Cytoplasmic" evidence="4">
    <location>
        <begin position="21"/>
        <end position="385"/>
    </location>
</feature>
<comment type="function">
    <text evidence="4">Modulates cellular lipopolysaccharide (LPS) levels by regulating LpxC, which is involved in lipid A biosynthesis. May act by modulating the proteolytic activity of FtsH towards LpxC. May also coordinate assembly of proteins involved in LPS synthesis at the plasma membrane.</text>
</comment>
<feature type="binding site" evidence="4">
    <location>
        <position position="370"/>
    </location>
    <ligand>
        <name>Fe cation</name>
        <dbReference type="ChEBI" id="CHEBI:24875"/>
    </ligand>
</feature>
<evidence type="ECO:0000256" key="2">
    <source>
        <dbReference type="ARBA" id="ARBA00022737"/>
    </source>
</evidence>
<dbReference type="eggNOG" id="COG2956">
    <property type="taxonomic scope" value="Bacteria"/>
</dbReference>
<comment type="caution">
    <text evidence="7">The sequence shown here is derived from an EMBL/GenBank/DDBJ whole genome shotgun (WGS) entry which is preliminary data.</text>
</comment>
<dbReference type="EMBL" id="JPIN01000001">
    <property type="protein sequence ID" value="KFZ29817.1"/>
    <property type="molecule type" value="Genomic_DNA"/>
</dbReference>
<comment type="similarity">
    <text evidence="4">Belongs to the LapB family.</text>
</comment>
<dbReference type="PANTHER" id="PTHR45586:SF1">
    <property type="entry name" value="LIPOPOLYSACCHARIDE ASSEMBLY PROTEIN B"/>
    <property type="match status" value="1"/>
</dbReference>
<dbReference type="Pfam" id="PF14559">
    <property type="entry name" value="TPR_19"/>
    <property type="match status" value="1"/>
</dbReference>
<dbReference type="PANTHER" id="PTHR45586">
    <property type="entry name" value="TPR REPEAT-CONTAINING PROTEIN PA4667"/>
    <property type="match status" value="1"/>
</dbReference>
<feature type="binding site" evidence="4">
    <location>
        <position position="367"/>
    </location>
    <ligand>
        <name>Fe cation</name>
        <dbReference type="ChEBI" id="CHEBI:24875"/>
    </ligand>
</feature>
<keyword evidence="2 4" id="KW-0677">Repeat</keyword>
<keyword evidence="4" id="KW-1003">Cell membrane</keyword>
<feature type="domain" description="LapB rubredoxin metal binding" evidence="6">
    <location>
        <begin position="351"/>
        <end position="378"/>
    </location>
</feature>
<accession>A0A094IRQ6</accession>
<comment type="subcellular location">
    <subcellularLocation>
        <location evidence="4">Cell inner membrane</location>
        <topology evidence="4">Single-pass membrane protein</topology>
        <orientation evidence="4">Cytoplasmic side</orientation>
    </subcellularLocation>
</comment>
<dbReference type="GO" id="GO:0046890">
    <property type="term" value="P:regulation of lipid biosynthetic process"/>
    <property type="evidence" value="ECO:0007669"/>
    <property type="project" value="UniProtKB-UniRule"/>
</dbReference>
<dbReference type="Pfam" id="PF13176">
    <property type="entry name" value="TPR_7"/>
    <property type="match status" value="1"/>
</dbReference>
<reference evidence="7 8" key="1">
    <citation type="submission" date="2014-06" db="EMBL/GenBank/DDBJ databases">
        <title>Draft genome sequence of Idiomarina sp. MCCC 1A10513.</title>
        <authorList>
            <person name="Du J."/>
            <person name="Lai Q."/>
            <person name="Shao Z."/>
        </authorList>
    </citation>
    <scope>NUCLEOTIDE SEQUENCE [LARGE SCALE GENOMIC DNA]</scope>
    <source>
        <strain evidence="7 8">MCCC 1A10513</strain>
    </source>
</reference>
<feature type="repeat" description="TPR" evidence="5">
    <location>
        <begin position="210"/>
        <end position="243"/>
    </location>
</feature>
<dbReference type="HAMAP" id="MF_00994">
    <property type="entry name" value="LPS_assembly_LapB"/>
    <property type="match status" value="1"/>
</dbReference>
<gene>
    <name evidence="4" type="primary">lapB</name>
    <name evidence="7" type="ORF">IDAT_01610</name>
</gene>
<keyword evidence="4" id="KW-0408">Iron</keyword>
<dbReference type="Pfam" id="PF18073">
    <property type="entry name" value="Zn_ribbon_LapB"/>
    <property type="match status" value="1"/>
</dbReference>
<dbReference type="STRING" id="1517416.IDAT_01610"/>
<dbReference type="InterPro" id="IPR011990">
    <property type="entry name" value="TPR-like_helical_dom_sf"/>
</dbReference>